<feature type="transmembrane region" description="Helical" evidence="1">
    <location>
        <begin position="36"/>
        <end position="55"/>
    </location>
</feature>
<dbReference type="Proteomes" id="UP000192455">
    <property type="component" value="Unassembled WGS sequence"/>
</dbReference>
<dbReference type="STRING" id="515897.SAMN05421849_0175"/>
<keyword evidence="1" id="KW-1133">Transmembrane helix</keyword>
<dbReference type="RefSeq" id="WP_159438942.1">
    <property type="nucleotide sequence ID" value="NZ_FTPS01000001.1"/>
</dbReference>
<keyword evidence="1" id="KW-0812">Transmembrane</keyword>
<proteinExistence type="predicted"/>
<sequence>MSNRIIAALLAPFAWYLVAGFVAADLNALNWGLDGRAFYVLVTLVIVAVILTAPARRD</sequence>
<keyword evidence="3" id="KW-1185">Reference proteome</keyword>
<gene>
    <name evidence="2" type="ORF">SAMN05421849_0175</name>
</gene>
<keyword evidence="1" id="KW-0472">Membrane</keyword>
<evidence type="ECO:0000313" key="3">
    <source>
        <dbReference type="Proteomes" id="UP000192455"/>
    </source>
</evidence>
<evidence type="ECO:0000256" key="1">
    <source>
        <dbReference type="SAM" id="Phobius"/>
    </source>
</evidence>
<accession>A0A1R3W943</accession>
<evidence type="ECO:0000313" key="2">
    <source>
        <dbReference type="EMBL" id="SIT74543.1"/>
    </source>
</evidence>
<dbReference type="EMBL" id="FTPS01000001">
    <property type="protein sequence ID" value="SIT74543.1"/>
    <property type="molecule type" value="Genomic_DNA"/>
</dbReference>
<protein>
    <submittedName>
        <fullName evidence="2">Uncharacterized protein</fullName>
    </submittedName>
</protein>
<reference evidence="2 3" key="1">
    <citation type="submission" date="2017-01" db="EMBL/GenBank/DDBJ databases">
        <authorList>
            <person name="Mah S.A."/>
            <person name="Swanson W.J."/>
            <person name="Moy G.W."/>
            <person name="Vacquier V.D."/>
        </authorList>
    </citation>
    <scope>NUCLEOTIDE SEQUENCE [LARGE SCALE GENOMIC DNA]</scope>
    <source>
        <strain evidence="2 3">DSM 21219</strain>
    </source>
</reference>
<name>A0A1R3W943_9RHOB</name>
<organism evidence="2 3">
    <name type="scientific">Pontibaca methylaminivorans</name>
    <dbReference type="NCBI Taxonomy" id="515897"/>
    <lineage>
        <taxon>Bacteria</taxon>
        <taxon>Pseudomonadati</taxon>
        <taxon>Pseudomonadota</taxon>
        <taxon>Alphaproteobacteria</taxon>
        <taxon>Rhodobacterales</taxon>
        <taxon>Roseobacteraceae</taxon>
        <taxon>Pontibaca</taxon>
    </lineage>
</organism>
<dbReference type="AlphaFoldDB" id="A0A1R3W943"/>